<dbReference type="UniPathway" id="UPA00219"/>
<evidence type="ECO:0000256" key="4">
    <source>
        <dbReference type="ARBA" id="ARBA00022960"/>
    </source>
</evidence>
<dbReference type="InterPro" id="IPR052905">
    <property type="entry name" value="LD-transpeptidase_YkuD-like"/>
</dbReference>
<comment type="caution">
    <text evidence="9">The sequence shown here is derived from an EMBL/GenBank/DDBJ whole genome shotgun (WGS) entry which is preliminary data.</text>
</comment>
<gene>
    <name evidence="9" type="ORF">MBELCI_1033</name>
</gene>
<dbReference type="PANTHER" id="PTHR41533:SF2">
    <property type="entry name" value="BLR7131 PROTEIN"/>
    <property type="match status" value="1"/>
</dbReference>
<keyword evidence="5 7" id="KW-0573">Peptidoglycan synthesis</keyword>
<reference evidence="9" key="1">
    <citation type="journal article" date="2013" name="Genome Announc.">
        <title>Draft Genome Sequence of Loktanella cinnabarina LL-001T, Isolated from Deep-Sea Floor Sediment.</title>
        <authorList>
            <person name="Nishi S."/>
            <person name="Tsubouchi T."/>
            <person name="Takaki Y."/>
            <person name="Koyanagi R."/>
            <person name="Satoh N."/>
            <person name="Maruyama T."/>
            <person name="Hatada Y."/>
        </authorList>
    </citation>
    <scope>NUCLEOTIDE SEQUENCE [LARGE SCALE GENOMIC DNA]</scope>
    <source>
        <strain evidence="9">LL-001</strain>
    </source>
</reference>
<dbReference type="InterPro" id="IPR002477">
    <property type="entry name" value="Peptidoglycan-bd-like"/>
</dbReference>
<dbReference type="InterPro" id="IPR005490">
    <property type="entry name" value="LD_TPept_cat_dom"/>
</dbReference>
<evidence type="ECO:0000313" key="10">
    <source>
        <dbReference type="Proteomes" id="UP000016566"/>
    </source>
</evidence>
<dbReference type="GO" id="GO:0016740">
    <property type="term" value="F:transferase activity"/>
    <property type="evidence" value="ECO:0007669"/>
    <property type="project" value="UniProtKB-KW"/>
</dbReference>
<keyword evidence="4 7" id="KW-0133">Cell shape</keyword>
<dbReference type="EMBL" id="BATB01000008">
    <property type="protein sequence ID" value="GAD54981.1"/>
    <property type="molecule type" value="Genomic_DNA"/>
</dbReference>
<dbReference type="eggNOG" id="COG2989">
    <property type="taxonomic scope" value="Bacteria"/>
</dbReference>
<dbReference type="InterPro" id="IPR036366">
    <property type="entry name" value="PGBDSf"/>
</dbReference>
<keyword evidence="10" id="KW-1185">Reference proteome</keyword>
<feature type="active site" description="Nucleophile" evidence="7">
    <location>
        <position position="478"/>
    </location>
</feature>
<evidence type="ECO:0000256" key="3">
    <source>
        <dbReference type="ARBA" id="ARBA00022679"/>
    </source>
</evidence>
<sequence>MAVQNAGVYDRHAILPDPSDQRCAMPVLPDPRRRPSQTSLTRSAVAAFALLLPVMSQAETLAEVSPFRQAVAESVAGQPGLSESYRARGFAGIWTGSDAAAVARRNALLSALSSGQAHGLPVARYDPDGLVAGLRAARSAEDRARMDVEMTRVFLRYARDVQTGMLEPGKVVALIHREVPLRDPAETLAGFLDAEPVAFLRGLAPTAPEYGRLLRARAELQRSLDAGGWGPRVPDGKIAAGASGPAVIALRDRLVAMGLLAPTTIAVMDDTIVAAVRDFQTRNGLAVDGVVGPGTLAELNRSVEERLQSVLVAMERERWTSMDRGARHVFVNLTDFSAVIVDDGRETFRTRSVIGAEALDRQTPEFSDVMERMVINPSWYVPRSIVVGEYLPQLKRNRNAASQILITDRAGREVSRSSIDFSRYDARSFPYSMRQPPSNSNALGLVKFLFPNRYNIYLHDTPAKSLFGREARAFSHGCVRLNDPFEFAYALLSAQEDDPVGFFQSRLSTGREQRVDLVTPVPVHLDYRTAFTDAEGGLQFRRDVYGRDAAIWAALAHEGVAISRPAS</sequence>
<dbReference type="CDD" id="cd16913">
    <property type="entry name" value="YkuD_like"/>
    <property type="match status" value="1"/>
</dbReference>
<comment type="pathway">
    <text evidence="1 7">Cell wall biogenesis; peptidoglycan biosynthesis.</text>
</comment>
<dbReference type="PANTHER" id="PTHR41533">
    <property type="entry name" value="L,D-TRANSPEPTIDASE HI_1667-RELATED"/>
    <property type="match status" value="1"/>
</dbReference>
<dbReference type="Pfam" id="PF03734">
    <property type="entry name" value="YkuD"/>
    <property type="match status" value="1"/>
</dbReference>
<dbReference type="Gene3D" id="2.40.440.10">
    <property type="entry name" value="L,D-transpeptidase catalytic domain-like"/>
    <property type="match status" value="1"/>
</dbReference>
<dbReference type="Pfam" id="PF01471">
    <property type="entry name" value="PG_binding_1"/>
    <property type="match status" value="1"/>
</dbReference>
<feature type="domain" description="L,D-TPase catalytic" evidence="8">
    <location>
        <begin position="327"/>
        <end position="503"/>
    </location>
</feature>
<dbReference type="PROSITE" id="PS52029">
    <property type="entry name" value="LD_TPASE"/>
    <property type="match status" value="1"/>
</dbReference>
<name>U2YJF8_9RHOB</name>
<dbReference type="InterPro" id="IPR045380">
    <property type="entry name" value="LD_TPept_scaffold_dom"/>
</dbReference>
<evidence type="ECO:0000256" key="5">
    <source>
        <dbReference type="ARBA" id="ARBA00022984"/>
    </source>
</evidence>
<organism evidence="9 10">
    <name type="scientific">Limimaricola cinnabarinus LL-001</name>
    <dbReference type="NCBI Taxonomy" id="1337093"/>
    <lineage>
        <taxon>Bacteria</taxon>
        <taxon>Pseudomonadati</taxon>
        <taxon>Pseudomonadota</taxon>
        <taxon>Alphaproteobacteria</taxon>
        <taxon>Rhodobacterales</taxon>
        <taxon>Paracoccaceae</taxon>
        <taxon>Limimaricola</taxon>
    </lineage>
</organism>
<evidence type="ECO:0000259" key="8">
    <source>
        <dbReference type="PROSITE" id="PS52029"/>
    </source>
</evidence>
<dbReference type="Pfam" id="PF20142">
    <property type="entry name" value="Scaffold"/>
    <property type="match status" value="1"/>
</dbReference>
<dbReference type="GO" id="GO:0009252">
    <property type="term" value="P:peptidoglycan biosynthetic process"/>
    <property type="evidence" value="ECO:0007669"/>
    <property type="project" value="UniProtKB-UniPathway"/>
</dbReference>
<dbReference type="InterPro" id="IPR038063">
    <property type="entry name" value="Transpep_catalytic_dom"/>
</dbReference>
<dbReference type="GO" id="GO:0008360">
    <property type="term" value="P:regulation of cell shape"/>
    <property type="evidence" value="ECO:0007669"/>
    <property type="project" value="UniProtKB-UniRule"/>
</dbReference>
<dbReference type="STRING" id="1337093.MBELCI_1033"/>
<keyword evidence="3" id="KW-0808">Transferase</keyword>
<evidence type="ECO:0000256" key="7">
    <source>
        <dbReference type="PROSITE-ProRule" id="PRU01373"/>
    </source>
</evidence>
<keyword evidence="6 7" id="KW-0961">Cell wall biogenesis/degradation</keyword>
<dbReference type="SUPFAM" id="SSF141523">
    <property type="entry name" value="L,D-transpeptidase catalytic domain-like"/>
    <property type="match status" value="1"/>
</dbReference>
<evidence type="ECO:0000313" key="9">
    <source>
        <dbReference type="EMBL" id="GAD54981.1"/>
    </source>
</evidence>
<dbReference type="InterPro" id="IPR036365">
    <property type="entry name" value="PGBD-like_sf"/>
</dbReference>
<dbReference type="SUPFAM" id="SSF47090">
    <property type="entry name" value="PGBD-like"/>
    <property type="match status" value="1"/>
</dbReference>
<evidence type="ECO:0000256" key="1">
    <source>
        <dbReference type="ARBA" id="ARBA00004752"/>
    </source>
</evidence>
<dbReference type="GO" id="GO:0071555">
    <property type="term" value="P:cell wall organization"/>
    <property type="evidence" value="ECO:0007669"/>
    <property type="project" value="UniProtKB-UniRule"/>
</dbReference>
<evidence type="ECO:0000256" key="2">
    <source>
        <dbReference type="ARBA" id="ARBA00005992"/>
    </source>
</evidence>
<feature type="active site" description="Proton donor/acceptor" evidence="7">
    <location>
        <position position="459"/>
    </location>
</feature>
<protein>
    <submittedName>
        <fullName evidence="9">L,D-transpeptidase YcbB</fullName>
    </submittedName>
</protein>
<dbReference type="GO" id="GO:0004180">
    <property type="term" value="F:carboxypeptidase activity"/>
    <property type="evidence" value="ECO:0007669"/>
    <property type="project" value="UniProtKB-ARBA"/>
</dbReference>
<dbReference type="AlphaFoldDB" id="U2YJF8"/>
<evidence type="ECO:0000256" key="6">
    <source>
        <dbReference type="ARBA" id="ARBA00023316"/>
    </source>
</evidence>
<accession>U2YJF8</accession>
<dbReference type="Proteomes" id="UP000016566">
    <property type="component" value="Unassembled WGS sequence"/>
</dbReference>
<dbReference type="Gene3D" id="1.10.101.10">
    <property type="entry name" value="PGBD-like superfamily/PGBD"/>
    <property type="match status" value="1"/>
</dbReference>
<proteinExistence type="inferred from homology"/>
<comment type="similarity">
    <text evidence="2">Belongs to the YkuD family.</text>
</comment>